<dbReference type="AlphaFoldDB" id="F0F427"/>
<evidence type="ECO:0000313" key="3">
    <source>
        <dbReference type="Proteomes" id="UP000005697"/>
    </source>
</evidence>
<organism evidence="2 3">
    <name type="scientific">Prevotella multiformis DSM 16608</name>
    <dbReference type="NCBI Taxonomy" id="888743"/>
    <lineage>
        <taxon>Bacteria</taxon>
        <taxon>Pseudomonadati</taxon>
        <taxon>Bacteroidota</taxon>
        <taxon>Bacteroidia</taxon>
        <taxon>Bacteroidales</taxon>
        <taxon>Prevotellaceae</taxon>
        <taxon>Prevotella</taxon>
    </lineage>
</organism>
<accession>F0F427</accession>
<dbReference type="EMBL" id="AEWX01000004">
    <property type="protein sequence ID" value="EGC20985.1"/>
    <property type="molecule type" value="Genomic_DNA"/>
</dbReference>
<name>F0F427_9BACT</name>
<protein>
    <submittedName>
        <fullName evidence="2">Uncharacterized protein</fullName>
    </submittedName>
</protein>
<proteinExistence type="predicted"/>
<reference evidence="2 3" key="1">
    <citation type="submission" date="2011-01" db="EMBL/GenBank/DDBJ databases">
        <authorList>
            <person name="Muzny D."/>
            <person name="Qin X."/>
            <person name="Deng J."/>
            <person name="Jiang H."/>
            <person name="Liu Y."/>
            <person name="Qu J."/>
            <person name="Song X.-Z."/>
            <person name="Zhang L."/>
            <person name="Thornton R."/>
            <person name="Coyle M."/>
            <person name="Francisco L."/>
            <person name="Jackson L."/>
            <person name="Javaid M."/>
            <person name="Korchina V."/>
            <person name="Kovar C."/>
            <person name="Mata R."/>
            <person name="Mathew T."/>
            <person name="Ngo R."/>
            <person name="Nguyen L."/>
            <person name="Nguyen N."/>
            <person name="Okwuonu G."/>
            <person name="Ongeri F."/>
            <person name="Pham C."/>
            <person name="Simmons D."/>
            <person name="Wilczek-Boney K."/>
            <person name="Hale W."/>
            <person name="Jakkamsetti A."/>
            <person name="Pham P."/>
            <person name="Ruth R."/>
            <person name="San Lucas F."/>
            <person name="Warren J."/>
            <person name="Zhang J."/>
            <person name="Zhao Z."/>
            <person name="Zhou C."/>
            <person name="Zhu D."/>
            <person name="Lee S."/>
            <person name="Bess C."/>
            <person name="Blankenburg K."/>
            <person name="Forbes L."/>
            <person name="Fu Q."/>
            <person name="Gubbala S."/>
            <person name="Hirani K."/>
            <person name="Jayaseelan J.C."/>
            <person name="Lara F."/>
            <person name="Munidasa M."/>
            <person name="Palculict T."/>
            <person name="Patil S."/>
            <person name="Pu L.-L."/>
            <person name="Saada N."/>
            <person name="Tang L."/>
            <person name="Weissenberger G."/>
            <person name="Zhu Y."/>
            <person name="Hemphill L."/>
            <person name="Shang Y."/>
            <person name="Youmans B."/>
            <person name="Ayvaz T."/>
            <person name="Ross M."/>
            <person name="Santibanez J."/>
            <person name="Aqrawi P."/>
            <person name="Gross S."/>
            <person name="Joshi V."/>
            <person name="Fowler G."/>
            <person name="Nazareth L."/>
            <person name="Reid J."/>
            <person name="Worley K."/>
            <person name="Petrosino J."/>
            <person name="Highlander S."/>
            <person name="Gibbs R."/>
        </authorList>
    </citation>
    <scope>NUCLEOTIDE SEQUENCE [LARGE SCALE GENOMIC DNA]</scope>
    <source>
        <strain evidence="2 3">DSM 16608</strain>
    </source>
</reference>
<evidence type="ECO:0000256" key="1">
    <source>
        <dbReference type="SAM" id="MobiDB-lite"/>
    </source>
</evidence>
<feature type="region of interest" description="Disordered" evidence="1">
    <location>
        <begin position="19"/>
        <end position="54"/>
    </location>
</feature>
<gene>
    <name evidence="2" type="ORF">HMPREF9141_0343</name>
</gene>
<sequence>MRTPVTAGVHRLHDWCQAPAHRQKAGIRNRPSRSLVGQDADDRLIRKMSAGRQS</sequence>
<keyword evidence="3" id="KW-1185">Reference proteome</keyword>
<evidence type="ECO:0000313" key="2">
    <source>
        <dbReference type="EMBL" id="EGC20985.1"/>
    </source>
</evidence>
<dbReference type="HOGENOM" id="CLU_3046598_0_0_10"/>
<feature type="compositionally biased region" description="Basic residues" evidence="1">
    <location>
        <begin position="21"/>
        <end position="31"/>
    </location>
</feature>
<comment type="caution">
    <text evidence="2">The sequence shown here is derived from an EMBL/GenBank/DDBJ whole genome shotgun (WGS) entry which is preliminary data.</text>
</comment>
<dbReference type="STRING" id="888743.HMPREF9141_0343"/>
<dbReference type="Proteomes" id="UP000005697">
    <property type="component" value="Unassembled WGS sequence"/>
</dbReference>